<dbReference type="Gene3D" id="2.30.30.910">
    <property type="match status" value="1"/>
</dbReference>
<dbReference type="GO" id="GO:0044781">
    <property type="term" value="P:bacterial-type flagellum organization"/>
    <property type="evidence" value="ECO:0007669"/>
    <property type="project" value="UniProtKB-UniRule"/>
</dbReference>
<dbReference type="InterPro" id="IPR005648">
    <property type="entry name" value="FlgD"/>
</dbReference>
<dbReference type="STRING" id="1280950.HJO_09334"/>
<protein>
    <recommendedName>
        <fullName evidence="2 5">Basal-body rod modification protein FlgD</fullName>
    </recommendedName>
</protein>
<evidence type="ECO:0000256" key="2">
    <source>
        <dbReference type="ARBA" id="ARBA00016013"/>
    </source>
</evidence>
<feature type="domain" description="FlgD/Vpr Ig-like" evidence="6">
    <location>
        <begin position="115"/>
        <end position="175"/>
    </location>
</feature>
<dbReference type="AlphaFoldDB" id="A0A059FNM8"/>
<dbReference type="Pfam" id="PF13860">
    <property type="entry name" value="FlgD_ig"/>
    <property type="match status" value="1"/>
</dbReference>
<dbReference type="RefSeq" id="WP_035616467.1">
    <property type="nucleotide sequence ID" value="NZ_ARYK01000004.1"/>
</dbReference>
<evidence type="ECO:0000256" key="1">
    <source>
        <dbReference type="ARBA" id="ARBA00010577"/>
    </source>
</evidence>
<organism evidence="7 8">
    <name type="scientific">Hyphomonas johnsonii MHS-2</name>
    <dbReference type="NCBI Taxonomy" id="1280950"/>
    <lineage>
        <taxon>Bacteria</taxon>
        <taxon>Pseudomonadati</taxon>
        <taxon>Pseudomonadota</taxon>
        <taxon>Alphaproteobacteria</taxon>
        <taxon>Hyphomonadales</taxon>
        <taxon>Hyphomonadaceae</taxon>
        <taxon>Hyphomonas</taxon>
    </lineage>
</organism>
<name>A0A059FNM8_9PROT</name>
<dbReference type="OrthoDB" id="9785233at2"/>
<evidence type="ECO:0000313" key="8">
    <source>
        <dbReference type="Proteomes" id="UP000025171"/>
    </source>
</evidence>
<accession>A0A059FNM8</accession>
<comment type="function">
    <text evidence="4 5">Required for flagellar hook formation. May act as a scaffolding protein.</text>
</comment>
<comment type="similarity">
    <text evidence="1 5">Belongs to the FlgD family.</text>
</comment>
<dbReference type="Gene3D" id="2.60.40.4070">
    <property type="match status" value="1"/>
</dbReference>
<dbReference type="PATRIC" id="fig|1280950.3.peg.1868"/>
<comment type="caution">
    <text evidence="7">The sequence shown here is derived from an EMBL/GenBank/DDBJ whole genome shotgun (WGS) entry which is preliminary data.</text>
</comment>
<reference evidence="7 8" key="1">
    <citation type="journal article" date="2014" name="Antonie Van Leeuwenhoek">
        <title>Hyphomonas beringensis sp. nov. and Hyphomonas chukchiensis sp. nov., isolated from surface seawater of the Bering Sea and Chukchi Sea.</title>
        <authorList>
            <person name="Li C."/>
            <person name="Lai Q."/>
            <person name="Li G."/>
            <person name="Dong C."/>
            <person name="Wang J."/>
            <person name="Liao Y."/>
            <person name="Shao Z."/>
        </authorList>
    </citation>
    <scope>NUCLEOTIDE SEQUENCE [LARGE SCALE GENOMIC DNA]</scope>
    <source>
        <strain evidence="7 8">MHS-2</strain>
    </source>
</reference>
<evidence type="ECO:0000256" key="3">
    <source>
        <dbReference type="ARBA" id="ARBA00022795"/>
    </source>
</evidence>
<keyword evidence="3 5" id="KW-1005">Bacterial flagellum biogenesis</keyword>
<dbReference type="EMBL" id="ARYK01000004">
    <property type="protein sequence ID" value="KCZ92227.1"/>
    <property type="molecule type" value="Genomic_DNA"/>
</dbReference>
<keyword evidence="8" id="KW-1185">Reference proteome</keyword>
<dbReference type="Proteomes" id="UP000025171">
    <property type="component" value="Unassembled WGS sequence"/>
</dbReference>
<evidence type="ECO:0000256" key="5">
    <source>
        <dbReference type="RuleBase" id="RU362076"/>
    </source>
</evidence>
<evidence type="ECO:0000259" key="6">
    <source>
        <dbReference type="Pfam" id="PF13860"/>
    </source>
</evidence>
<dbReference type="InterPro" id="IPR025965">
    <property type="entry name" value="FlgD/Vpr_Ig-like"/>
</dbReference>
<dbReference type="eggNOG" id="COG1843">
    <property type="taxonomic scope" value="Bacteria"/>
</dbReference>
<sequence>MTTISSATDTQSSAAAASAAAAAAASSKPDVGEEFNTFLKLLTAQLRNQDPLSPLDSTQFVEQLATFSSLEQQVKSNTSLETIATLMGDLHAFIASEWLGQTVSVESSWVPYSASPVQFSVDMPEGVDRATLTVKDNTGNAVWSEELDPADESYTWDGLDSSGNQIVPEGLYEFGIDLFRGDQYIGTAAPRVITTVTDIGNENGALVLGTASKLTTGLNNARKVED</sequence>
<gene>
    <name evidence="7" type="ORF">HJO_09334</name>
</gene>
<evidence type="ECO:0000313" key="7">
    <source>
        <dbReference type="EMBL" id="KCZ92227.1"/>
    </source>
</evidence>
<dbReference type="Pfam" id="PF03963">
    <property type="entry name" value="FlgD"/>
    <property type="match status" value="1"/>
</dbReference>
<evidence type="ECO:0000256" key="4">
    <source>
        <dbReference type="ARBA" id="ARBA00024746"/>
    </source>
</evidence>
<proteinExistence type="inferred from homology"/>